<proteinExistence type="predicted"/>
<evidence type="ECO:0000256" key="1">
    <source>
        <dbReference type="SAM" id="MobiDB-lite"/>
    </source>
</evidence>
<sequence>MAIRISRELKRLLPQLRYEPTPKRLRARLGDVLVLDSRRAVVLWEPGRHLPLHAVPADDVAARLEPLHAAPAPVPEAPEASGPPSSPDPFSAHTADGEALAVVVGGIRLPGAAFRLADPDLAGYVAFDTDAFAWFEEDEPVIGHARDPFSRIDMRASRAHARVLLDGVVLAESSETVRLFEGQLPPRTYFRREDVHWDRLAEDPLRTVCPYKGVAEYWTAPGLGETRPVAWSYGATTPSFPEMAQIRGLVAFFDERVDVEVDGERTARPRSPWS</sequence>
<dbReference type="RefSeq" id="WP_066499911.1">
    <property type="nucleotide sequence ID" value="NZ_BJMO01000068.1"/>
</dbReference>
<dbReference type="OrthoDB" id="285364at2"/>
<dbReference type="KEGG" id="satk:SA2016_3199"/>
<evidence type="ECO:0000259" key="2">
    <source>
        <dbReference type="Pfam" id="PF04248"/>
    </source>
</evidence>
<protein>
    <recommendedName>
        <fullName evidence="2">DUF427 domain-containing protein</fullName>
    </recommendedName>
</protein>
<gene>
    <name evidence="3" type="ORF">SA2016_3199</name>
</gene>
<dbReference type="PANTHER" id="PTHR34310:SF9">
    <property type="entry name" value="BLR5716 PROTEIN"/>
    <property type="match status" value="1"/>
</dbReference>
<dbReference type="Pfam" id="PF04248">
    <property type="entry name" value="NTP_transf_9"/>
    <property type="match status" value="1"/>
</dbReference>
<dbReference type="PATRIC" id="fig|37927.3.peg.3284"/>
<dbReference type="STRING" id="37927.SA2016_3199"/>
<dbReference type="Proteomes" id="UP000070134">
    <property type="component" value="Chromosome"/>
</dbReference>
<dbReference type="AlphaFoldDB" id="A0A127A3I4"/>
<dbReference type="EMBL" id="CP014518">
    <property type="protein sequence ID" value="AMM33863.1"/>
    <property type="molecule type" value="Genomic_DNA"/>
</dbReference>
<dbReference type="Gene3D" id="2.170.150.40">
    <property type="entry name" value="Domain of unknown function (DUF427)"/>
    <property type="match status" value="2"/>
</dbReference>
<reference evidence="3 4" key="1">
    <citation type="submission" date="2016-02" db="EMBL/GenBank/DDBJ databases">
        <title>Complete genome of Sinomonas atrocyanea KCTC 3377.</title>
        <authorList>
            <person name="Kim K.M."/>
        </authorList>
    </citation>
    <scope>NUCLEOTIDE SEQUENCE [LARGE SCALE GENOMIC DNA]</scope>
    <source>
        <strain evidence="3 4">KCTC 3377</strain>
    </source>
</reference>
<keyword evidence="4" id="KW-1185">Reference proteome</keyword>
<feature type="region of interest" description="Disordered" evidence="1">
    <location>
        <begin position="72"/>
        <end position="93"/>
    </location>
</feature>
<feature type="domain" description="DUF427" evidence="2">
    <location>
        <begin position="162"/>
        <end position="254"/>
    </location>
</feature>
<evidence type="ECO:0000313" key="4">
    <source>
        <dbReference type="Proteomes" id="UP000070134"/>
    </source>
</evidence>
<accession>A0A127A3I4</accession>
<dbReference type="InterPro" id="IPR007361">
    <property type="entry name" value="DUF427"/>
</dbReference>
<dbReference type="PANTHER" id="PTHR34310">
    <property type="entry name" value="DUF427 DOMAIN PROTEIN (AFU_ORTHOLOGUE AFUA_3G02220)"/>
    <property type="match status" value="1"/>
</dbReference>
<dbReference type="InterPro" id="IPR038694">
    <property type="entry name" value="DUF427_sf"/>
</dbReference>
<name>A0A127A3I4_9MICC</name>
<evidence type="ECO:0000313" key="3">
    <source>
        <dbReference type="EMBL" id="AMM33863.1"/>
    </source>
</evidence>
<organism evidence="3 4">
    <name type="scientific">Sinomonas atrocyanea</name>
    <dbReference type="NCBI Taxonomy" id="37927"/>
    <lineage>
        <taxon>Bacteria</taxon>
        <taxon>Bacillati</taxon>
        <taxon>Actinomycetota</taxon>
        <taxon>Actinomycetes</taxon>
        <taxon>Micrococcales</taxon>
        <taxon>Micrococcaceae</taxon>
        <taxon>Sinomonas</taxon>
    </lineage>
</organism>
<feature type="compositionally biased region" description="Low complexity" evidence="1">
    <location>
        <begin position="72"/>
        <end position="83"/>
    </location>
</feature>